<evidence type="ECO:0000256" key="1">
    <source>
        <dbReference type="SAM" id="MobiDB-lite"/>
    </source>
</evidence>
<accession>A0A5E8H075</accession>
<evidence type="ECO:0000259" key="3">
    <source>
        <dbReference type="Pfam" id="PF03413"/>
    </source>
</evidence>
<gene>
    <name evidence="4" type="ORF">SADFL11_2605</name>
</gene>
<feature type="compositionally biased region" description="Acidic residues" evidence="1">
    <location>
        <begin position="92"/>
        <end position="102"/>
    </location>
</feature>
<reference evidence="4 5" key="1">
    <citation type="submission" date="2008-01" db="EMBL/GenBank/DDBJ databases">
        <authorList>
            <person name="Wagner-Dobler I."/>
            <person name="Ferriera S."/>
            <person name="Johnson J."/>
            <person name="Kravitz S."/>
            <person name="Beeson K."/>
            <person name="Sutton G."/>
            <person name="Rogers Y.-H."/>
            <person name="Friedman R."/>
            <person name="Frazier M."/>
            <person name="Venter J.C."/>
        </authorList>
    </citation>
    <scope>NUCLEOTIDE SEQUENCE [LARGE SCALE GENOMIC DNA]</scope>
    <source>
        <strain evidence="5">DSM 17067 / NCIMB 14079 / DFL-11</strain>
    </source>
</reference>
<dbReference type="Proteomes" id="UP000004703">
    <property type="component" value="Chromosome"/>
</dbReference>
<comment type="caution">
    <text evidence="4">The sequence shown here is derived from an EMBL/GenBank/DDBJ whole genome shotgun (WGS) entry which is preliminary data.</text>
</comment>
<dbReference type="RefSeq" id="WP_008193174.1">
    <property type="nucleotide sequence ID" value="NZ_CM011002.1"/>
</dbReference>
<evidence type="ECO:0000313" key="4">
    <source>
        <dbReference type="EMBL" id="EEE45316.1"/>
    </source>
</evidence>
<dbReference type="Pfam" id="PF03413">
    <property type="entry name" value="PepSY"/>
    <property type="match status" value="1"/>
</dbReference>
<dbReference type="InterPro" id="IPR025711">
    <property type="entry name" value="PepSY"/>
</dbReference>
<feature type="signal peptide" evidence="2">
    <location>
        <begin position="1"/>
        <end position="25"/>
    </location>
</feature>
<evidence type="ECO:0000313" key="5">
    <source>
        <dbReference type="Proteomes" id="UP000004703"/>
    </source>
</evidence>
<dbReference type="EMBL" id="ACCU02000004">
    <property type="protein sequence ID" value="EEE45316.1"/>
    <property type="molecule type" value="Genomic_DNA"/>
</dbReference>
<protein>
    <submittedName>
        <fullName evidence="4">Peptidase propeptide and YPEB domain protein</fullName>
    </submittedName>
</protein>
<organism evidence="4 5">
    <name type="scientific">Roseibium alexandrii (strain DSM 17067 / NCIMB 14079 / DFL-11)</name>
    <name type="common">Labrenzia alexandrii</name>
    <dbReference type="NCBI Taxonomy" id="244592"/>
    <lineage>
        <taxon>Bacteria</taxon>
        <taxon>Pseudomonadati</taxon>
        <taxon>Pseudomonadota</taxon>
        <taxon>Alphaproteobacteria</taxon>
        <taxon>Hyphomicrobiales</taxon>
        <taxon>Stappiaceae</taxon>
        <taxon>Roseibium</taxon>
    </lineage>
</organism>
<feature type="chain" id="PRO_5022845058" evidence="2">
    <location>
        <begin position="26"/>
        <end position="113"/>
    </location>
</feature>
<proteinExistence type="predicted"/>
<feature type="domain" description="PepSY" evidence="3">
    <location>
        <begin position="34"/>
        <end position="93"/>
    </location>
</feature>
<sequence length="113" mass="11894">MNMKIIAGTVVAGMVLATGAVGAVAAQTATSPTALTEAQAIEIALKEVPGTVQETEFEREDGKEIFEVEIVTADGVEMEVEIDAASGTILEIEQDDDYDDDDDYKKGGNKRAG</sequence>
<keyword evidence="2" id="KW-0732">Signal</keyword>
<evidence type="ECO:0000256" key="2">
    <source>
        <dbReference type="SAM" id="SignalP"/>
    </source>
</evidence>
<dbReference type="Gene3D" id="3.10.450.40">
    <property type="match status" value="1"/>
</dbReference>
<name>A0A5E8H075_ROSAD</name>
<feature type="region of interest" description="Disordered" evidence="1">
    <location>
        <begin position="91"/>
        <end position="113"/>
    </location>
</feature>
<reference evidence="4 5" key="2">
    <citation type="submission" date="2013-04" db="EMBL/GenBank/DDBJ databases">
        <authorList>
            <person name="Fiebig A."/>
            <person name="Pradella S."/>
            <person name="Wagner-Doebler I."/>
        </authorList>
    </citation>
    <scope>NUCLEOTIDE SEQUENCE [LARGE SCALE GENOMIC DNA]</scope>
    <source>
        <strain evidence="5">DSM 17067 / NCIMB 14079 / DFL-11</strain>
    </source>
</reference>
<dbReference type="AlphaFoldDB" id="A0A5E8H075"/>